<evidence type="ECO:0000256" key="2">
    <source>
        <dbReference type="ARBA" id="ARBA00023125"/>
    </source>
</evidence>
<dbReference type="OrthoDB" id="3460651at2"/>
<dbReference type="EMBL" id="BDCX01000002">
    <property type="protein sequence ID" value="GAT65276.1"/>
    <property type="molecule type" value="Genomic_DNA"/>
</dbReference>
<accession>A0A171BLG3</accession>
<keyword evidence="1" id="KW-0805">Transcription regulation</keyword>
<dbReference type="RefSeq" id="WP_068894650.1">
    <property type="nucleotide sequence ID" value="NZ_BDCX01000002.1"/>
</dbReference>
<proteinExistence type="predicted"/>
<dbReference type="InterPro" id="IPR036388">
    <property type="entry name" value="WH-like_DNA-bd_sf"/>
</dbReference>
<dbReference type="Gene3D" id="1.10.10.10">
    <property type="entry name" value="Winged helix-like DNA-binding domain superfamily/Winged helix DNA-binding domain"/>
    <property type="match status" value="1"/>
</dbReference>
<organism evidence="5 6">
    <name type="scientific">Planomonospora sphaerica</name>
    <dbReference type="NCBI Taxonomy" id="161355"/>
    <lineage>
        <taxon>Bacteria</taxon>
        <taxon>Bacillati</taxon>
        <taxon>Actinomycetota</taxon>
        <taxon>Actinomycetes</taxon>
        <taxon>Streptosporangiales</taxon>
        <taxon>Streptosporangiaceae</taxon>
        <taxon>Planomonospora</taxon>
    </lineage>
</organism>
<dbReference type="GO" id="GO:0003700">
    <property type="term" value="F:DNA-binding transcription factor activity"/>
    <property type="evidence" value="ECO:0007669"/>
    <property type="project" value="InterPro"/>
</dbReference>
<evidence type="ECO:0000313" key="5">
    <source>
        <dbReference type="EMBL" id="GAT65276.1"/>
    </source>
</evidence>
<dbReference type="Pfam" id="PF19361">
    <property type="entry name" value="DUF5937"/>
    <property type="match status" value="1"/>
</dbReference>
<evidence type="ECO:0000256" key="3">
    <source>
        <dbReference type="ARBA" id="ARBA00023163"/>
    </source>
</evidence>
<dbReference type="SMART" id="SM00418">
    <property type="entry name" value="HTH_ARSR"/>
    <property type="match status" value="1"/>
</dbReference>
<reference evidence="5 6" key="1">
    <citation type="journal article" date="2016" name="Genome Announc.">
        <title>Draft Genome Sequence of Planomonospora sphaerica JCM9374, a Rare Actinomycete.</title>
        <authorList>
            <person name="Dohra H."/>
            <person name="Suzuki T."/>
            <person name="Inoue Y."/>
            <person name="Kodani S."/>
        </authorList>
    </citation>
    <scope>NUCLEOTIDE SEQUENCE [LARGE SCALE GENOMIC DNA]</scope>
    <source>
        <strain evidence="5 6">JCM 9374</strain>
    </source>
</reference>
<dbReference type="PANTHER" id="PTHR43132:SF8">
    <property type="entry name" value="HTH-TYPE TRANSCRIPTIONAL REGULATOR KMTR"/>
    <property type="match status" value="1"/>
</dbReference>
<dbReference type="STRING" id="161355.PS9374_00908"/>
<feature type="domain" description="HTH arsR-type" evidence="4">
    <location>
        <begin position="246"/>
        <end position="316"/>
    </location>
</feature>
<dbReference type="GO" id="GO:0003677">
    <property type="term" value="F:DNA binding"/>
    <property type="evidence" value="ECO:0007669"/>
    <property type="project" value="UniProtKB-KW"/>
</dbReference>
<sequence>MAVTITLSRTETARVRFAYSPLAETVFAVKLLFRDGANAVHHRWVRQAGKAVAGDPDLPLLADLTSGCVAAFLLPPPSGPEPAFADELERVRRTPHDHFRTELDRLFGPGGRPELRADPAAVLERLAGALKRHHDRLIAPHWGRMRAILLADVEHRARTLAARGVEGLFAALHENITWREGDLVVSGRRTPGSFTVDLGGHGLVLFPTIFCWPYICIDMEPLAAGSLRYPARGLGTLWEPAGPVPEGLAAVLGRTKAALLEALGEPCPTGELARRLGITASAVSQHVGALREAGLVTTRRDGRTALHLRTERGTRLTQV</sequence>
<comment type="caution">
    <text evidence="5">The sequence shown here is derived from an EMBL/GenBank/DDBJ whole genome shotgun (WGS) entry which is preliminary data.</text>
</comment>
<dbReference type="Pfam" id="PF12840">
    <property type="entry name" value="HTH_20"/>
    <property type="match status" value="1"/>
</dbReference>
<dbReference type="PANTHER" id="PTHR43132">
    <property type="entry name" value="ARSENICAL RESISTANCE OPERON REPRESSOR ARSR-RELATED"/>
    <property type="match status" value="1"/>
</dbReference>
<protein>
    <submittedName>
        <fullName evidence="5">ArsR family transcriptional regulator</fullName>
    </submittedName>
</protein>
<dbReference type="InterPro" id="IPR051011">
    <property type="entry name" value="Metal_resp_trans_reg"/>
</dbReference>
<gene>
    <name evidence="5" type="ORF">PS9374_00908</name>
</gene>
<keyword evidence="6" id="KW-1185">Reference proteome</keyword>
<evidence type="ECO:0000256" key="1">
    <source>
        <dbReference type="ARBA" id="ARBA00023015"/>
    </source>
</evidence>
<name>A0A171BLG3_9ACTN</name>
<dbReference type="SUPFAM" id="SSF46785">
    <property type="entry name" value="Winged helix' DNA-binding domain"/>
    <property type="match status" value="1"/>
</dbReference>
<reference evidence="6" key="2">
    <citation type="submission" date="2016-04" db="EMBL/GenBank/DDBJ databases">
        <title>Planomonospora sphaerica JCM9374 whole genome shotgun sequence.</title>
        <authorList>
            <person name="Suzuki T."/>
            <person name="Dohra H."/>
            <person name="Kodani S."/>
        </authorList>
    </citation>
    <scope>NUCLEOTIDE SEQUENCE [LARGE SCALE GENOMIC DNA]</scope>
    <source>
        <strain evidence="6">JCM 9374</strain>
    </source>
</reference>
<dbReference type="InterPro" id="IPR001845">
    <property type="entry name" value="HTH_ArsR_DNA-bd_dom"/>
</dbReference>
<evidence type="ECO:0000313" key="6">
    <source>
        <dbReference type="Proteomes" id="UP000077701"/>
    </source>
</evidence>
<keyword evidence="2" id="KW-0238">DNA-binding</keyword>
<dbReference type="Proteomes" id="UP000077701">
    <property type="component" value="Unassembled WGS sequence"/>
</dbReference>
<dbReference type="AlphaFoldDB" id="A0A171BLG3"/>
<dbReference type="InterPro" id="IPR045981">
    <property type="entry name" value="DUF5937"/>
</dbReference>
<dbReference type="InterPro" id="IPR011991">
    <property type="entry name" value="ArsR-like_HTH"/>
</dbReference>
<evidence type="ECO:0000259" key="4">
    <source>
        <dbReference type="SMART" id="SM00418"/>
    </source>
</evidence>
<keyword evidence="3" id="KW-0804">Transcription</keyword>
<dbReference type="CDD" id="cd00090">
    <property type="entry name" value="HTH_ARSR"/>
    <property type="match status" value="1"/>
</dbReference>
<dbReference type="InterPro" id="IPR036390">
    <property type="entry name" value="WH_DNA-bd_sf"/>
</dbReference>